<keyword evidence="2" id="KW-0472">Membrane</keyword>
<dbReference type="RefSeq" id="WP_054688323.1">
    <property type="nucleotide sequence ID" value="NZ_LDSI01000003.1"/>
</dbReference>
<dbReference type="InterPro" id="IPR045584">
    <property type="entry name" value="Pilin-like"/>
</dbReference>
<keyword evidence="2" id="KW-1133">Transmembrane helix</keyword>
<dbReference type="Gene3D" id="3.30.1690.10">
    <property type="entry name" value="TcpA-like pilin"/>
    <property type="match status" value="1"/>
</dbReference>
<comment type="caution">
    <text evidence="4">The sequence shown here is derived from an EMBL/GenBank/DDBJ whole genome shotgun (WGS) entry which is preliminary data.</text>
</comment>
<evidence type="ECO:0000313" key="4">
    <source>
        <dbReference type="EMBL" id="KTT00389.1"/>
    </source>
</evidence>
<name>A0AB34VL13_9GAMM</name>
<evidence type="ECO:0000259" key="3">
    <source>
        <dbReference type="Pfam" id="PF08805"/>
    </source>
</evidence>
<keyword evidence="2" id="KW-0812">Transmembrane</keyword>
<dbReference type="GO" id="GO:0016020">
    <property type="term" value="C:membrane"/>
    <property type="evidence" value="ECO:0007669"/>
    <property type="project" value="UniProtKB-SubCell"/>
</dbReference>
<organism evidence="4 5">
    <name type="scientific">Pantoea stewartii</name>
    <dbReference type="NCBI Taxonomy" id="66269"/>
    <lineage>
        <taxon>Bacteria</taxon>
        <taxon>Pseudomonadati</taxon>
        <taxon>Pseudomonadota</taxon>
        <taxon>Gammaproteobacteria</taxon>
        <taxon>Enterobacterales</taxon>
        <taxon>Erwiniaceae</taxon>
        <taxon>Pantoea</taxon>
    </lineage>
</organism>
<protein>
    <submittedName>
        <fullName evidence="4">Pilus assembly protein PilX</fullName>
    </submittedName>
</protein>
<reference evidence="4 5" key="1">
    <citation type="journal article" date="2016" name="Front. Microbiol.">
        <title>Genomic Resource of Rice Seed Associated Bacteria.</title>
        <authorList>
            <person name="Midha S."/>
            <person name="Bansal K."/>
            <person name="Sharma S."/>
            <person name="Kumar N."/>
            <person name="Patil P.P."/>
            <person name="Chaudhry V."/>
            <person name="Patil P.B."/>
        </authorList>
    </citation>
    <scope>NUCLEOTIDE SEQUENCE [LARGE SCALE GENOMIC DNA]</scope>
    <source>
        <strain evidence="4 5">RSA13</strain>
    </source>
</reference>
<dbReference type="EMBL" id="LDSI01000003">
    <property type="protein sequence ID" value="KTT00389.1"/>
    <property type="molecule type" value="Genomic_DNA"/>
</dbReference>
<feature type="domain" description="Type 4 secretion system PilS N-terminal" evidence="3">
    <location>
        <begin position="46"/>
        <end position="195"/>
    </location>
</feature>
<comment type="subcellular location">
    <subcellularLocation>
        <location evidence="1">Membrane</location>
    </subcellularLocation>
</comment>
<dbReference type="SUPFAM" id="SSF54523">
    <property type="entry name" value="Pili subunits"/>
    <property type="match status" value="1"/>
</dbReference>
<dbReference type="Proteomes" id="UP000072520">
    <property type="component" value="Unassembled WGS sequence"/>
</dbReference>
<evidence type="ECO:0000256" key="2">
    <source>
        <dbReference type="SAM" id="Phobius"/>
    </source>
</evidence>
<sequence length="196" mass="19854">MSFLNTTAGKHPDRGWGFMEQGAIGLLYAIVITVVLGGVWKLFSAKDSTTEVSSLQTMMSNGTALKGPNGYDFSSGASMTGFLIQKGGAPSGFTVHGTASSGTATLTNSYGGQVVMAPVANSNGYNNGFSVTTQSVTQAGCIDIATRMASAGSSSSMAINSTDFSSGQVSSEAIGQACTADSGRTGNNTLVFTHNG</sequence>
<proteinExistence type="predicted"/>
<dbReference type="Pfam" id="PF08805">
    <property type="entry name" value="PilS"/>
    <property type="match status" value="1"/>
</dbReference>
<accession>A0AB34VL13</accession>
<gene>
    <name evidence="4" type="ORF">RSA13_03025</name>
</gene>
<evidence type="ECO:0000256" key="1">
    <source>
        <dbReference type="ARBA" id="ARBA00004370"/>
    </source>
</evidence>
<evidence type="ECO:0000313" key="5">
    <source>
        <dbReference type="Proteomes" id="UP000072520"/>
    </source>
</evidence>
<feature type="transmembrane region" description="Helical" evidence="2">
    <location>
        <begin position="23"/>
        <end position="43"/>
    </location>
</feature>
<dbReference type="InterPro" id="IPR014911">
    <property type="entry name" value="PilS_N"/>
</dbReference>
<dbReference type="AlphaFoldDB" id="A0AB34VL13"/>